<reference evidence="8" key="2">
    <citation type="submission" date="2020-05" db="UniProtKB">
        <authorList>
            <consortium name="Ensembl"/>
        </authorList>
    </citation>
    <scope>IDENTIFICATION</scope>
</reference>
<dbReference type="InterPro" id="IPR003599">
    <property type="entry name" value="Ig_sub"/>
</dbReference>
<dbReference type="InterPro" id="IPR013783">
    <property type="entry name" value="Ig-like_fold"/>
</dbReference>
<name>A0A6I8Q553_XENTR</name>
<organism evidence="8">
    <name type="scientific">Xenopus tropicalis</name>
    <name type="common">Western clawed frog</name>
    <name type="synonym">Silurana tropicalis</name>
    <dbReference type="NCBI Taxonomy" id="8364"/>
    <lineage>
        <taxon>Eukaryota</taxon>
        <taxon>Metazoa</taxon>
        <taxon>Chordata</taxon>
        <taxon>Craniata</taxon>
        <taxon>Vertebrata</taxon>
        <taxon>Euteleostomi</taxon>
        <taxon>Amphibia</taxon>
        <taxon>Batrachia</taxon>
        <taxon>Anura</taxon>
        <taxon>Pipoidea</taxon>
        <taxon>Pipidae</taxon>
        <taxon>Xenopodinae</taxon>
        <taxon>Xenopus</taxon>
        <taxon>Silurana</taxon>
    </lineage>
</organism>
<evidence type="ECO:0000256" key="4">
    <source>
        <dbReference type="ARBA" id="ARBA00023319"/>
    </source>
</evidence>
<sequence>MPRTAPLLLALASLFARSNGQTAVQPVSQQSVLQGMEVQLNCTYSGANYLYWYVQYPDKPLEMLVSNYGDTFKNGFTTKGEKSDSTYNLYKEAAKLSDSGVYFCAVSDTVTQAELMMSLTFIKGSVCPD</sequence>
<protein>
    <recommendedName>
        <fullName evidence="7">Ig-like domain-containing protein</fullName>
    </recommendedName>
</protein>
<feature type="chain" id="PRO_5026263354" description="Ig-like domain-containing protein" evidence="6">
    <location>
        <begin position="21"/>
        <end position="129"/>
    </location>
</feature>
<dbReference type="GeneTree" id="ENSGT00950000182968"/>
<evidence type="ECO:0000256" key="6">
    <source>
        <dbReference type="SAM" id="SignalP"/>
    </source>
</evidence>
<dbReference type="InterPro" id="IPR007110">
    <property type="entry name" value="Ig-like_dom"/>
</dbReference>
<dbReference type="AlphaFoldDB" id="A0A6I8Q553"/>
<keyword evidence="4" id="KW-0393">Immunoglobulin domain</keyword>
<dbReference type="Pfam" id="PF07686">
    <property type="entry name" value="V-set"/>
    <property type="match status" value="1"/>
</dbReference>
<evidence type="ECO:0000256" key="2">
    <source>
        <dbReference type="ARBA" id="ARBA00023130"/>
    </source>
</evidence>
<dbReference type="SMART" id="SM00409">
    <property type="entry name" value="IG"/>
    <property type="match status" value="1"/>
</dbReference>
<proteinExistence type="predicted"/>
<feature type="domain" description="Ig-like" evidence="7">
    <location>
        <begin position="6"/>
        <end position="120"/>
    </location>
</feature>
<dbReference type="Gene3D" id="2.60.40.10">
    <property type="entry name" value="Immunoglobulins"/>
    <property type="match status" value="1"/>
</dbReference>
<accession>A0A6I8Q553</accession>
<keyword evidence="5" id="KW-0391">Immunity</keyword>
<dbReference type="PANTHER" id="PTHR19367:SF18">
    <property type="entry name" value="T CELL RECEPTOR ALPHA VARIABLE 16"/>
    <property type="match status" value="1"/>
</dbReference>
<dbReference type="InParanoid" id="A0A6I8Q553"/>
<keyword evidence="3" id="KW-0675">Receptor</keyword>
<dbReference type="InterPro" id="IPR036179">
    <property type="entry name" value="Ig-like_dom_sf"/>
</dbReference>
<dbReference type="SUPFAM" id="SSF48726">
    <property type="entry name" value="Immunoglobulin"/>
    <property type="match status" value="1"/>
</dbReference>
<dbReference type="PROSITE" id="PS50835">
    <property type="entry name" value="IG_LIKE"/>
    <property type="match status" value="1"/>
</dbReference>
<dbReference type="Ensembl" id="ENSXETT00000089267">
    <property type="protein sequence ID" value="ENSXETP00000067617"/>
    <property type="gene ID" value="ENSXETG00000034789"/>
</dbReference>
<keyword evidence="2" id="KW-1064">Adaptive immunity</keyword>
<keyword evidence="5" id="KW-1279">T cell receptor</keyword>
<evidence type="ECO:0000259" key="7">
    <source>
        <dbReference type="PROSITE" id="PS50835"/>
    </source>
</evidence>
<dbReference type="PANTHER" id="PTHR19367">
    <property type="entry name" value="T-CELL RECEPTOR ALPHA CHAIN V REGION"/>
    <property type="match status" value="1"/>
</dbReference>
<evidence type="ECO:0000256" key="3">
    <source>
        <dbReference type="ARBA" id="ARBA00023170"/>
    </source>
</evidence>
<feature type="signal peptide" evidence="6">
    <location>
        <begin position="1"/>
        <end position="20"/>
    </location>
</feature>
<keyword evidence="1 6" id="KW-0732">Signal</keyword>
<reference evidence="8" key="1">
    <citation type="journal article" date="2010" name="Science">
        <title>The genome of the Western clawed frog Xenopus tropicalis.</title>
        <authorList>
            <person name="Hellsten U."/>
            <person name="Harland R.M."/>
            <person name="Gilchrist M.J."/>
            <person name="Hendrix D."/>
            <person name="Jurka J."/>
            <person name="Kapitonov V."/>
            <person name="Ovcharenko I."/>
            <person name="Putnam N.H."/>
            <person name="Shu S."/>
            <person name="Taher L."/>
            <person name="Blitz I.L."/>
            <person name="Blumberg B."/>
            <person name="Dichmann D.S."/>
            <person name="Dubchak I."/>
            <person name="Amaya E."/>
            <person name="Detter J.C."/>
            <person name="Fletcher R."/>
            <person name="Gerhard D.S."/>
            <person name="Goodstein D."/>
            <person name="Graves T."/>
            <person name="Grigoriev I.V."/>
            <person name="Grimwood J."/>
            <person name="Kawashima T."/>
            <person name="Lindquist E."/>
            <person name="Lucas S.M."/>
            <person name="Mead P.E."/>
            <person name="Mitros T."/>
            <person name="Ogino H."/>
            <person name="Ohta Y."/>
            <person name="Poliakov A.V."/>
            <person name="Pollet N."/>
            <person name="Robert J."/>
            <person name="Salamov A."/>
            <person name="Sater A.K."/>
            <person name="Schmutz J."/>
            <person name="Terry A."/>
            <person name="Vize P.D."/>
            <person name="Warren W.C."/>
            <person name="Wells D."/>
            <person name="Wills A."/>
            <person name="Wilson R.K."/>
            <person name="Zimmerman L.B."/>
            <person name="Zorn A.M."/>
            <person name="Grainger R."/>
            <person name="Grammer T."/>
            <person name="Khokha M.K."/>
            <person name="Richardson P.M."/>
            <person name="Rokhsar D.S."/>
        </authorList>
    </citation>
    <scope>NUCLEOTIDE SEQUENCE [LARGE SCALE GENOMIC DNA]</scope>
    <source>
        <strain evidence="8">Nigerian</strain>
    </source>
</reference>
<evidence type="ECO:0000256" key="1">
    <source>
        <dbReference type="ARBA" id="ARBA00022729"/>
    </source>
</evidence>
<dbReference type="SMART" id="SM00406">
    <property type="entry name" value="IGv"/>
    <property type="match status" value="1"/>
</dbReference>
<dbReference type="GO" id="GO:0042101">
    <property type="term" value="C:T cell receptor complex"/>
    <property type="evidence" value="ECO:0007669"/>
    <property type="project" value="UniProtKB-KW"/>
</dbReference>
<evidence type="ECO:0000256" key="5">
    <source>
        <dbReference type="ARBA" id="ARBA00043266"/>
    </source>
</evidence>
<dbReference type="GO" id="GO:0002250">
    <property type="term" value="P:adaptive immune response"/>
    <property type="evidence" value="ECO:0007669"/>
    <property type="project" value="UniProtKB-KW"/>
</dbReference>
<dbReference type="InterPro" id="IPR013106">
    <property type="entry name" value="Ig_V-set"/>
</dbReference>
<dbReference type="InterPro" id="IPR051287">
    <property type="entry name" value="TCR_variable_region"/>
</dbReference>
<evidence type="ECO:0000313" key="8">
    <source>
        <dbReference type="Ensembl" id="ENSXETP00000067617"/>
    </source>
</evidence>